<sequence length="73" mass="8251">MKTKMIFAAVMASMFAAGSVYAMDSDTLQKRMQEIEERSTEASEEQKVEALEQEVAELKDLLQMTVESLEESQ</sequence>
<dbReference type="RefSeq" id="WP_045990898.1">
    <property type="nucleotide sequence ID" value="NZ_CP098827.1"/>
</dbReference>
<feature type="coiled-coil region" evidence="1">
    <location>
        <begin position="25"/>
        <end position="68"/>
    </location>
</feature>
<accession>A0AAU7KK00</accession>
<evidence type="ECO:0000256" key="2">
    <source>
        <dbReference type="SAM" id="SignalP"/>
    </source>
</evidence>
<keyword evidence="1" id="KW-0175">Coiled coil</keyword>
<proteinExistence type="predicted"/>
<feature type="chain" id="PRO_5043918974" description="Porin" evidence="2">
    <location>
        <begin position="23"/>
        <end position="73"/>
    </location>
</feature>
<evidence type="ECO:0008006" key="4">
    <source>
        <dbReference type="Google" id="ProtNLM"/>
    </source>
</evidence>
<organism evidence="3">
    <name type="scientific">Halomonas sp. RT37</name>
    <dbReference type="NCBI Taxonomy" id="2950872"/>
    <lineage>
        <taxon>Bacteria</taxon>
        <taxon>Pseudomonadati</taxon>
        <taxon>Pseudomonadota</taxon>
        <taxon>Gammaproteobacteria</taxon>
        <taxon>Oceanospirillales</taxon>
        <taxon>Halomonadaceae</taxon>
        <taxon>Halomonas</taxon>
    </lineage>
</organism>
<dbReference type="AlphaFoldDB" id="A0AAU7KK00"/>
<protein>
    <recommendedName>
        <fullName evidence="4">Porin</fullName>
    </recommendedName>
</protein>
<dbReference type="EMBL" id="CP098827">
    <property type="protein sequence ID" value="XBO71729.1"/>
    <property type="molecule type" value="Genomic_DNA"/>
</dbReference>
<evidence type="ECO:0000313" key="3">
    <source>
        <dbReference type="EMBL" id="XBO71729.1"/>
    </source>
</evidence>
<name>A0AAU7KK00_9GAMM</name>
<gene>
    <name evidence="3" type="ORF">NFG58_03150</name>
</gene>
<evidence type="ECO:0000256" key="1">
    <source>
        <dbReference type="SAM" id="Coils"/>
    </source>
</evidence>
<reference evidence="3" key="1">
    <citation type="submission" date="2022-06" db="EMBL/GenBank/DDBJ databases">
        <title>A novel DMS-producing enzyme.</title>
        <authorList>
            <person name="Zhang Y."/>
        </authorList>
    </citation>
    <scope>NUCLEOTIDE SEQUENCE</scope>
    <source>
        <strain evidence="3">RT37</strain>
    </source>
</reference>
<keyword evidence="2" id="KW-0732">Signal</keyword>
<feature type="signal peptide" evidence="2">
    <location>
        <begin position="1"/>
        <end position="22"/>
    </location>
</feature>